<organism evidence="10 11">
    <name type="scientific">Thioclava kandeliae</name>
    <dbReference type="NCBI Taxonomy" id="3070818"/>
    <lineage>
        <taxon>Bacteria</taxon>
        <taxon>Pseudomonadati</taxon>
        <taxon>Pseudomonadota</taxon>
        <taxon>Alphaproteobacteria</taxon>
        <taxon>Rhodobacterales</taxon>
        <taxon>Paracoccaceae</taxon>
        <taxon>Thioclava</taxon>
    </lineage>
</organism>
<dbReference type="InterPro" id="IPR006366">
    <property type="entry name" value="CobA/CysG_C"/>
</dbReference>
<evidence type="ECO:0000256" key="6">
    <source>
        <dbReference type="ARBA" id="ARBA00023244"/>
    </source>
</evidence>
<evidence type="ECO:0000256" key="7">
    <source>
        <dbReference type="ARBA" id="ARBA00025705"/>
    </source>
</evidence>
<protein>
    <recommendedName>
        <fullName evidence="2">uroporphyrinogen-III C-methyltransferase</fullName>
        <ecNumber evidence="2">2.1.1.107</ecNumber>
    </recommendedName>
</protein>
<accession>A0ABV1SDP5</accession>
<dbReference type="GO" id="GO:0004851">
    <property type="term" value="F:uroporphyrin-III C-methyltransferase activity"/>
    <property type="evidence" value="ECO:0007669"/>
    <property type="project" value="UniProtKB-EC"/>
</dbReference>
<comment type="pathway">
    <text evidence="7">Porphyrin-containing compound metabolism; siroheme biosynthesis; precorrin-2 from uroporphyrinogen III: step 1/1.</text>
</comment>
<dbReference type="InterPro" id="IPR014776">
    <property type="entry name" value="4pyrrole_Mease_sub2"/>
</dbReference>
<dbReference type="Gene3D" id="3.40.1010.10">
    <property type="entry name" value="Cobalt-precorrin-4 Transmethylase, Domain 1"/>
    <property type="match status" value="1"/>
</dbReference>
<dbReference type="Proteomes" id="UP001438953">
    <property type="component" value="Unassembled WGS sequence"/>
</dbReference>
<evidence type="ECO:0000259" key="9">
    <source>
        <dbReference type="Pfam" id="PF00590"/>
    </source>
</evidence>
<dbReference type="InterPro" id="IPR050161">
    <property type="entry name" value="Siro_Cobalamin_biosynth"/>
</dbReference>
<dbReference type="NCBIfam" id="NF004790">
    <property type="entry name" value="PRK06136.1"/>
    <property type="match status" value="1"/>
</dbReference>
<dbReference type="SUPFAM" id="SSF53790">
    <property type="entry name" value="Tetrapyrrole methylase"/>
    <property type="match status" value="1"/>
</dbReference>
<gene>
    <name evidence="10" type="primary">cobA</name>
    <name evidence="10" type="ORF">VSX56_04515</name>
</gene>
<sequence>MMGLPIALRDRIRWFGIGLGLVDAPVRASSGRSLAAGQGQEAPRRGHISLVGAGPGAADLLTLRAVDHIRRADVVLYDRLISEEILDLIPSGIETVYVGKAVGACAWPQDKIDALIVEEALKGRRVVRLKSGDPSIFGRACEEIAAARAADIPVEIIPGITAASAAAASLTRPLTSRGLTDTFVLTTGTCRPGDAPSDRTRFARPGTSMAFYMAVERAGEIQRDLLEAGVPPECEIDVVASVSTPHERKGQMTLGTLTQEIEAQDLHSPAVIFIRYPKTMAACEIPAQAGLQAVE</sequence>
<dbReference type="PANTHER" id="PTHR45790:SF3">
    <property type="entry name" value="S-ADENOSYL-L-METHIONINE-DEPENDENT UROPORPHYRINOGEN III METHYLTRANSFERASE, CHLOROPLASTIC"/>
    <property type="match status" value="1"/>
</dbReference>
<evidence type="ECO:0000256" key="3">
    <source>
        <dbReference type="ARBA" id="ARBA00022603"/>
    </source>
</evidence>
<comment type="similarity">
    <text evidence="1 8">Belongs to the precorrin methyltransferase family.</text>
</comment>
<dbReference type="InterPro" id="IPR003043">
    <property type="entry name" value="Uropor_MeTrfase_CS"/>
</dbReference>
<comment type="caution">
    <text evidence="10">The sequence shown here is derived from an EMBL/GenBank/DDBJ whole genome shotgun (WGS) entry which is preliminary data.</text>
</comment>
<name>A0ABV1SDP5_9RHOB</name>
<keyword evidence="5" id="KW-0949">S-adenosyl-L-methionine</keyword>
<dbReference type="InterPro" id="IPR035996">
    <property type="entry name" value="4pyrrol_Methylase_sf"/>
</dbReference>
<evidence type="ECO:0000256" key="5">
    <source>
        <dbReference type="ARBA" id="ARBA00022691"/>
    </source>
</evidence>
<proteinExistence type="inferred from homology"/>
<evidence type="ECO:0000313" key="11">
    <source>
        <dbReference type="Proteomes" id="UP001438953"/>
    </source>
</evidence>
<evidence type="ECO:0000256" key="1">
    <source>
        <dbReference type="ARBA" id="ARBA00005879"/>
    </source>
</evidence>
<feature type="domain" description="Tetrapyrrole methylase" evidence="9">
    <location>
        <begin position="48"/>
        <end position="257"/>
    </location>
</feature>
<dbReference type="Pfam" id="PF00590">
    <property type="entry name" value="TP_methylase"/>
    <property type="match status" value="1"/>
</dbReference>
<evidence type="ECO:0000256" key="8">
    <source>
        <dbReference type="RuleBase" id="RU003960"/>
    </source>
</evidence>
<dbReference type="PROSITE" id="PS00840">
    <property type="entry name" value="SUMT_2"/>
    <property type="match status" value="1"/>
</dbReference>
<dbReference type="InterPro" id="IPR000878">
    <property type="entry name" value="4pyrrol_Mease"/>
</dbReference>
<reference evidence="10 11" key="1">
    <citation type="submission" date="2024-01" db="EMBL/GenBank/DDBJ databases">
        <authorList>
            <person name="Deng Y."/>
            <person name="Su J."/>
        </authorList>
    </citation>
    <scope>NUCLEOTIDE SEQUENCE [LARGE SCALE GENOMIC DNA]</scope>
    <source>
        <strain evidence="10 11">CPCC 100088</strain>
    </source>
</reference>
<dbReference type="PANTHER" id="PTHR45790">
    <property type="entry name" value="SIROHEME SYNTHASE-RELATED"/>
    <property type="match status" value="1"/>
</dbReference>
<reference evidence="10 11" key="2">
    <citation type="submission" date="2024-06" db="EMBL/GenBank/DDBJ databases">
        <title>Thioclava kandeliae sp. nov. from a rhizosphere soil sample of Kandelia candel in a mangrove.</title>
        <authorList>
            <person name="Mu T."/>
        </authorList>
    </citation>
    <scope>NUCLEOTIDE SEQUENCE [LARGE SCALE GENOMIC DNA]</scope>
    <source>
        <strain evidence="10 11">CPCC 100088</strain>
    </source>
</reference>
<dbReference type="NCBIfam" id="TIGR01469">
    <property type="entry name" value="cobA_cysG_Cterm"/>
    <property type="match status" value="1"/>
</dbReference>
<keyword evidence="6" id="KW-0627">Porphyrin biosynthesis</keyword>
<dbReference type="GO" id="GO:0032259">
    <property type="term" value="P:methylation"/>
    <property type="evidence" value="ECO:0007669"/>
    <property type="project" value="UniProtKB-KW"/>
</dbReference>
<evidence type="ECO:0000256" key="4">
    <source>
        <dbReference type="ARBA" id="ARBA00022679"/>
    </source>
</evidence>
<dbReference type="CDD" id="cd11642">
    <property type="entry name" value="SUMT"/>
    <property type="match status" value="1"/>
</dbReference>
<dbReference type="EMBL" id="JAYWLC010000002">
    <property type="protein sequence ID" value="MER5171032.1"/>
    <property type="molecule type" value="Genomic_DNA"/>
</dbReference>
<dbReference type="InterPro" id="IPR014777">
    <property type="entry name" value="4pyrrole_Mease_sub1"/>
</dbReference>
<dbReference type="EC" id="2.1.1.107" evidence="2"/>
<evidence type="ECO:0000256" key="2">
    <source>
        <dbReference type="ARBA" id="ARBA00012162"/>
    </source>
</evidence>
<keyword evidence="3 8" id="KW-0489">Methyltransferase</keyword>
<dbReference type="RefSeq" id="WP_350935135.1">
    <property type="nucleotide sequence ID" value="NZ_JAYWLC010000002.1"/>
</dbReference>
<evidence type="ECO:0000313" key="10">
    <source>
        <dbReference type="EMBL" id="MER5171032.1"/>
    </source>
</evidence>
<dbReference type="PROSITE" id="PS00839">
    <property type="entry name" value="SUMT_1"/>
    <property type="match status" value="1"/>
</dbReference>
<dbReference type="Gene3D" id="3.30.950.10">
    <property type="entry name" value="Methyltransferase, Cobalt-precorrin-4 Transmethylase, Domain 2"/>
    <property type="match status" value="1"/>
</dbReference>
<keyword evidence="4 8" id="KW-0808">Transferase</keyword>
<keyword evidence="11" id="KW-1185">Reference proteome</keyword>